<evidence type="ECO:0000313" key="2">
    <source>
        <dbReference type="Proteomes" id="UP000620124"/>
    </source>
</evidence>
<keyword evidence="1" id="KW-0489">Methyltransferase</keyword>
<dbReference type="AlphaFoldDB" id="A0A8H7DCG8"/>
<name>A0A8H7DCG8_9AGAR</name>
<gene>
    <name evidence="1" type="ORF">MVEN_00260800</name>
</gene>
<comment type="caution">
    <text evidence="1">The sequence shown here is derived from an EMBL/GenBank/DDBJ whole genome shotgun (WGS) entry which is preliminary data.</text>
</comment>
<dbReference type="PANTHER" id="PTHR43591">
    <property type="entry name" value="METHYLTRANSFERASE"/>
    <property type="match status" value="1"/>
</dbReference>
<keyword evidence="1" id="KW-0808">Transferase</keyword>
<dbReference type="EMBL" id="JACAZI010000002">
    <property type="protein sequence ID" value="KAF7369325.1"/>
    <property type="molecule type" value="Genomic_DNA"/>
</dbReference>
<dbReference type="Pfam" id="PF13489">
    <property type="entry name" value="Methyltransf_23"/>
    <property type="match status" value="1"/>
</dbReference>
<organism evidence="1 2">
    <name type="scientific">Mycena venus</name>
    <dbReference type="NCBI Taxonomy" id="2733690"/>
    <lineage>
        <taxon>Eukaryota</taxon>
        <taxon>Fungi</taxon>
        <taxon>Dikarya</taxon>
        <taxon>Basidiomycota</taxon>
        <taxon>Agaricomycotina</taxon>
        <taxon>Agaricomycetes</taxon>
        <taxon>Agaricomycetidae</taxon>
        <taxon>Agaricales</taxon>
        <taxon>Marasmiineae</taxon>
        <taxon>Mycenaceae</taxon>
        <taxon>Mycena</taxon>
    </lineage>
</organism>
<keyword evidence="2" id="KW-1185">Reference proteome</keyword>
<reference evidence="1" key="1">
    <citation type="submission" date="2020-05" db="EMBL/GenBank/DDBJ databases">
        <title>Mycena genomes resolve the evolution of fungal bioluminescence.</title>
        <authorList>
            <person name="Tsai I.J."/>
        </authorList>
    </citation>
    <scope>NUCLEOTIDE SEQUENCE</scope>
    <source>
        <strain evidence="1">CCC161011</strain>
    </source>
</reference>
<dbReference type="InterPro" id="IPR029063">
    <property type="entry name" value="SAM-dependent_MTases_sf"/>
</dbReference>
<accession>A0A8H7DCG8</accession>
<proteinExistence type="predicted"/>
<dbReference type="OrthoDB" id="2013972at2759"/>
<dbReference type="GO" id="GO:0032259">
    <property type="term" value="P:methylation"/>
    <property type="evidence" value="ECO:0007669"/>
    <property type="project" value="UniProtKB-KW"/>
</dbReference>
<sequence length="301" mass="33496">MSVNTPISTEQGKFYGLPAAGESQGEKKRLDERHEAWSQYFRGDLWLAIAEIAKMDPRRIIDLGHYCHSFEIVFGGLARAIQAALQFPDAQVVGLDMSPLPDRQIPGNMSFQLGDLTKELNLEPNSFDIVHARSVMCHVPNAIEAIQRAADLVKPGGLLLLLDVDMSTMLTTGGSRVYNYISALIPLYQKRGADFEIGRKLQDMMTSLGRFQSVQCHKVSLPFNGKAQDEATSQLSVATRKSWTRGVQVAGKPPEGFTETIIKEYVEELNEEDCTAVWDGPISITETYLEIKTRLAFTSLR</sequence>
<dbReference type="GO" id="GO:0008168">
    <property type="term" value="F:methyltransferase activity"/>
    <property type="evidence" value="ECO:0007669"/>
    <property type="project" value="UniProtKB-KW"/>
</dbReference>
<evidence type="ECO:0000313" key="1">
    <source>
        <dbReference type="EMBL" id="KAF7369325.1"/>
    </source>
</evidence>
<dbReference type="PANTHER" id="PTHR43591:SF24">
    <property type="entry name" value="2-METHOXY-6-POLYPRENYL-1,4-BENZOQUINOL METHYLASE, MITOCHONDRIAL"/>
    <property type="match status" value="1"/>
</dbReference>
<protein>
    <submittedName>
        <fullName evidence="1">S-adenosyl-L-methionine-dependent methyltransferase</fullName>
    </submittedName>
</protein>
<dbReference type="Gene3D" id="3.40.50.150">
    <property type="entry name" value="Vaccinia Virus protein VP39"/>
    <property type="match status" value="1"/>
</dbReference>
<dbReference type="Proteomes" id="UP000620124">
    <property type="component" value="Unassembled WGS sequence"/>
</dbReference>
<dbReference type="SUPFAM" id="SSF53335">
    <property type="entry name" value="S-adenosyl-L-methionine-dependent methyltransferases"/>
    <property type="match status" value="1"/>
</dbReference>
<dbReference type="CDD" id="cd02440">
    <property type="entry name" value="AdoMet_MTases"/>
    <property type="match status" value="1"/>
</dbReference>